<sequence length="142" mass="16198">MSNNLKRFKEAQDRDYETALMEVKSGHKTSHWMWFIFPQIDGLGKTDIARHYAIKDIHEATEFLMDQELSLRLVNICKALLELATNDAYQIFGSPDHLKLKSSMTLFDAVPATFPVFGQVLDKFYGGEKDVRTLQLLGISAN</sequence>
<accession>A0A1Q6A2D7</accession>
<evidence type="ECO:0008006" key="3">
    <source>
        <dbReference type="Google" id="ProtNLM"/>
    </source>
</evidence>
<organism evidence="1 2">
    <name type="scientific">Mucilaginibacter polytrichastri</name>
    <dbReference type="NCBI Taxonomy" id="1302689"/>
    <lineage>
        <taxon>Bacteria</taxon>
        <taxon>Pseudomonadati</taxon>
        <taxon>Bacteroidota</taxon>
        <taxon>Sphingobacteriia</taxon>
        <taxon>Sphingobacteriales</taxon>
        <taxon>Sphingobacteriaceae</taxon>
        <taxon>Mucilaginibacter</taxon>
    </lineage>
</organism>
<dbReference type="Gene3D" id="1.25.40.380">
    <property type="entry name" value="Protein of unknown function DUF1810"/>
    <property type="match status" value="1"/>
</dbReference>
<dbReference type="InterPro" id="IPR014937">
    <property type="entry name" value="DUF1810"/>
</dbReference>
<protein>
    <recommendedName>
        <fullName evidence="3">Calpastatin</fullName>
    </recommendedName>
</protein>
<dbReference type="AlphaFoldDB" id="A0A1Q6A2D7"/>
<keyword evidence="2" id="KW-1185">Reference proteome</keyword>
<dbReference type="EMBL" id="MPPL01000001">
    <property type="protein sequence ID" value="OKS88151.1"/>
    <property type="molecule type" value="Genomic_DNA"/>
</dbReference>
<dbReference type="STRING" id="1302689.RG47T_3615"/>
<gene>
    <name evidence="1" type="ORF">RG47T_3615</name>
</gene>
<evidence type="ECO:0000313" key="1">
    <source>
        <dbReference type="EMBL" id="OKS88151.1"/>
    </source>
</evidence>
<dbReference type="Pfam" id="PF08837">
    <property type="entry name" value="DUF1810"/>
    <property type="match status" value="1"/>
</dbReference>
<proteinExistence type="predicted"/>
<dbReference type="OrthoDB" id="9801870at2"/>
<reference evidence="1 2" key="1">
    <citation type="submission" date="2016-11" db="EMBL/GenBank/DDBJ databases">
        <title>Whole Genome Sequencing of Mucilaginibacter polytrichastri RG4-7(T) isolated from the moss sample.</title>
        <authorList>
            <person name="Li Y."/>
        </authorList>
    </citation>
    <scope>NUCLEOTIDE SEQUENCE [LARGE SCALE GENOMIC DNA]</scope>
    <source>
        <strain evidence="1 2">RG4-7</strain>
    </source>
</reference>
<dbReference type="InterPro" id="IPR036287">
    <property type="entry name" value="Rv1873-like_sf"/>
</dbReference>
<dbReference type="Proteomes" id="UP000186720">
    <property type="component" value="Unassembled WGS sequence"/>
</dbReference>
<dbReference type="SUPFAM" id="SSF140736">
    <property type="entry name" value="Rv1873-like"/>
    <property type="match status" value="1"/>
</dbReference>
<name>A0A1Q6A2D7_9SPHI</name>
<comment type="caution">
    <text evidence="1">The sequence shown here is derived from an EMBL/GenBank/DDBJ whole genome shotgun (WGS) entry which is preliminary data.</text>
</comment>
<dbReference type="RefSeq" id="WP_074490718.1">
    <property type="nucleotide sequence ID" value="NZ_FPAM01000010.1"/>
</dbReference>
<evidence type="ECO:0000313" key="2">
    <source>
        <dbReference type="Proteomes" id="UP000186720"/>
    </source>
</evidence>